<sequence>MKVLGGMLPGARVVPRASQTMVIDYAKTRPELFRGWACFPDDIDIHEYLDGTKHIDMSDMLEKPPAGRGIVPPDYVCPFVLIPNNEEWEDLQKRPMTRQLLNALRDAGFLASFESCLTALAGPQVDWAAVEDQRNLEEALDSGVADATPSTTVSPGLHGHSIFDLTSPMTNESGIVDTTSPATEDYGNVETTAFEAGGQDMVTTVSPDTGGYRATTSMLNQYIDSCWVDNTPNSSSSSPLSSPQP</sequence>
<reference evidence="1 2" key="1">
    <citation type="submission" date="2008-03" db="EMBL/GenBank/DDBJ databases">
        <title>The Genome Sequence of Verticillium dahliae VdLs.17.</title>
        <authorList>
            <consortium name="The Broad Institute Genome Sequencing Platform"/>
            <person name="Ma L.-J.J."/>
            <person name="Klosterman S.J."/>
            <person name="Subbarao K."/>
            <person name="Dobinson K."/>
            <person name="Veronese P."/>
            <person name="Kang S."/>
            <person name="Gold S.E."/>
            <person name="Young S."/>
            <person name="Jaffe D."/>
            <person name="Gnerre S."/>
            <person name="Berlin A."/>
            <person name="Heiman D."/>
            <person name="Hepburn T."/>
            <person name="Sykes S."/>
            <person name="Alvarado L."/>
            <person name="Kodira C.D."/>
            <person name="Lander E."/>
            <person name="Galagan J."/>
            <person name="Nusbaum C."/>
            <person name="Birren B."/>
        </authorList>
    </citation>
    <scope>NUCLEOTIDE SEQUENCE [LARGE SCALE GENOMIC DNA]</scope>
    <source>
        <strain evidence="2">VdLs.17 / ATCC MYA-4575 / FGSC 10137</strain>
    </source>
</reference>
<name>G2X824_VERDV</name>
<evidence type="ECO:0000313" key="2">
    <source>
        <dbReference type="Proteomes" id="UP000001611"/>
    </source>
</evidence>
<dbReference type="KEGG" id="vda:VDAG_05965"/>
<dbReference type="HOGENOM" id="CLU_1161912_0_0_1"/>
<protein>
    <submittedName>
        <fullName evidence="1">Uncharacterized protein</fullName>
    </submittedName>
</protein>
<dbReference type="GeneID" id="20707428"/>
<dbReference type="AlphaFoldDB" id="G2X824"/>
<evidence type="ECO:0000313" key="1">
    <source>
        <dbReference type="EMBL" id="EGY15111.1"/>
    </source>
</evidence>
<dbReference type="InParanoid" id="G2X824"/>
<dbReference type="Proteomes" id="UP000001611">
    <property type="component" value="Unassembled WGS sequence"/>
</dbReference>
<reference evidence="2" key="2">
    <citation type="journal article" date="2011" name="PLoS Pathog.">
        <title>Comparative genomics yields insights into niche adaptation of plant vascular wilt pathogens.</title>
        <authorList>
            <person name="Klosterman S.J."/>
            <person name="Subbarao K.V."/>
            <person name="Kang S."/>
            <person name="Veronese P."/>
            <person name="Gold S.E."/>
            <person name="Thomma B.P.H.J."/>
            <person name="Chen Z."/>
            <person name="Henrissat B."/>
            <person name="Lee Y.-H."/>
            <person name="Park J."/>
            <person name="Garcia-Pedrajas M.D."/>
            <person name="Barbara D.J."/>
            <person name="Anchieta A."/>
            <person name="de Jonge R."/>
            <person name="Santhanam P."/>
            <person name="Maruthachalam K."/>
            <person name="Atallah Z."/>
            <person name="Amyotte S.G."/>
            <person name="Paz Z."/>
            <person name="Inderbitzin P."/>
            <person name="Hayes R.J."/>
            <person name="Heiman D.I."/>
            <person name="Young S."/>
            <person name="Zeng Q."/>
            <person name="Engels R."/>
            <person name="Galagan J."/>
            <person name="Cuomo C.A."/>
            <person name="Dobinson K.F."/>
            <person name="Ma L.-J."/>
        </authorList>
    </citation>
    <scope>NUCLEOTIDE SEQUENCE [LARGE SCALE GENOMIC DNA]</scope>
    <source>
        <strain evidence="2">VdLs.17 / ATCC MYA-4575 / FGSC 10137</strain>
    </source>
</reference>
<dbReference type="RefSeq" id="XP_009657274.1">
    <property type="nucleotide sequence ID" value="XM_009658979.1"/>
</dbReference>
<accession>G2X824</accession>
<gene>
    <name evidence="1" type="ORF">VDAG_05965</name>
</gene>
<keyword evidence="2" id="KW-1185">Reference proteome</keyword>
<organism evidence="1 2">
    <name type="scientific">Verticillium dahliae (strain VdLs.17 / ATCC MYA-4575 / FGSC 10137)</name>
    <name type="common">Verticillium wilt</name>
    <dbReference type="NCBI Taxonomy" id="498257"/>
    <lineage>
        <taxon>Eukaryota</taxon>
        <taxon>Fungi</taxon>
        <taxon>Dikarya</taxon>
        <taxon>Ascomycota</taxon>
        <taxon>Pezizomycotina</taxon>
        <taxon>Sordariomycetes</taxon>
        <taxon>Hypocreomycetidae</taxon>
        <taxon>Glomerellales</taxon>
        <taxon>Plectosphaerellaceae</taxon>
        <taxon>Verticillium</taxon>
    </lineage>
</organism>
<dbReference type="EMBL" id="DS572707">
    <property type="protein sequence ID" value="EGY15111.1"/>
    <property type="molecule type" value="Genomic_DNA"/>
</dbReference>
<proteinExistence type="predicted"/>
<dbReference type="OrthoDB" id="10271970at2759"/>